<dbReference type="InterPro" id="IPR000600">
    <property type="entry name" value="ROK"/>
</dbReference>
<name>A0A0E4H9C9_9BACL</name>
<dbReference type="PATRIC" id="fig|1073571.4.peg.1846"/>
<dbReference type="HOGENOM" id="CLU_036604_0_4_9"/>
<gene>
    <name evidence="2" type="ORF">PRIO_1761</name>
</gene>
<reference evidence="3" key="1">
    <citation type="submission" date="2015-03" db="EMBL/GenBank/DDBJ databases">
        <authorList>
            <person name="Wibberg D."/>
        </authorList>
    </citation>
    <scope>NUCLEOTIDE SEQUENCE [LARGE SCALE GENOMIC DNA]</scope>
</reference>
<dbReference type="PROSITE" id="PS01125">
    <property type="entry name" value="ROK"/>
    <property type="match status" value="1"/>
</dbReference>
<sequence length="315" mass="33177">MTDALVSIDMGGSAARLAIFDRKVMKMEDSVKIDLGAGTEPLEAVSQLAGVIGRWEQAHKGEIHTVVAGLAGLHDAAGTITTWPNRPAWNGFPFREAFTSATSKPVILFDDANLAAMGEYRFGLAHPVSPLLYVVVGTGIGSALVMQGDVYEGARGASGELGHITVDPNGEPCPCGGFGCLQLYASGRAIERMAAAKGLPITKASDVFRLAAQGNEAARRIIQDSIRLLAIGIANAVRLLDPVSVVVGGGMVSRFPEDYRSLEKAVQQLLGTLPQKNVQVSLSVLGDDAALWGGLAYGLQQVSIKNKEMEGVHNE</sequence>
<dbReference type="PANTHER" id="PTHR18964">
    <property type="entry name" value="ROK (REPRESSOR, ORF, KINASE) FAMILY"/>
    <property type="match status" value="1"/>
</dbReference>
<dbReference type="Proteomes" id="UP000033163">
    <property type="component" value="Chromosome I"/>
</dbReference>
<evidence type="ECO:0008006" key="4">
    <source>
        <dbReference type="Google" id="ProtNLM"/>
    </source>
</evidence>
<dbReference type="InterPro" id="IPR043129">
    <property type="entry name" value="ATPase_NBD"/>
</dbReference>
<dbReference type="KEGG" id="pri:PRIO_1761"/>
<dbReference type="AlphaFoldDB" id="A0A0E4H9C9"/>
<dbReference type="SUPFAM" id="SSF53067">
    <property type="entry name" value="Actin-like ATPase domain"/>
    <property type="match status" value="1"/>
</dbReference>
<dbReference type="PANTHER" id="PTHR18964:SF149">
    <property type="entry name" value="BIFUNCTIONAL UDP-N-ACETYLGLUCOSAMINE 2-EPIMERASE_N-ACETYLMANNOSAMINE KINASE"/>
    <property type="match status" value="1"/>
</dbReference>
<dbReference type="EMBL" id="LN831776">
    <property type="protein sequence ID" value="CQR54171.1"/>
    <property type="molecule type" value="Genomic_DNA"/>
</dbReference>
<dbReference type="Gene3D" id="3.30.420.40">
    <property type="match status" value="2"/>
</dbReference>
<organism evidence="2 3">
    <name type="scientific">Paenibacillus riograndensis SBR5</name>
    <dbReference type="NCBI Taxonomy" id="1073571"/>
    <lineage>
        <taxon>Bacteria</taxon>
        <taxon>Bacillati</taxon>
        <taxon>Bacillota</taxon>
        <taxon>Bacilli</taxon>
        <taxon>Bacillales</taxon>
        <taxon>Paenibacillaceae</taxon>
        <taxon>Paenibacillus</taxon>
        <taxon>Paenibacillus sonchi group</taxon>
    </lineage>
</organism>
<evidence type="ECO:0000313" key="2">
    <source>
        <dbReference type="EMBL" id="CQR54171.1"/>
    </source>
</evidence>
<accession>A0A0E4H9C9</accession>
<proteinExistence type="inferred from homology"/>
<dbReference type="RefSeq" id="WP_020425700.1">
    <property type="nucleotide sequence ID" value="NZ_AGBD01000023.1"/>
</dbReference>
<dbReference type="Pfam" id="PF00480">
    <property type="entry name" value="ROK"/>
    <property type="match status" value="1"/>
</dbReference>
<protein>
    <recommendedName>
        <fullName evidence="4">ROK family protein</fullName>
    </recommendedName>
</protein>
<comment type="similarity">
    <text evidence="1">Belongs to the ROK (NagC/XylR) family.</text>
</comment>
<dbReference type="STRING" id="483937.AMQ84_03595"/>
<dbReference type="InterPro" id="IPR049874">
    <property type="entry name" value="ROK_cs"/>
</dbReference>
<evidence type="ECO:0000313" key="3">
    <source>
        <dbReference type="Proteomes" id="UP000033163"/>
    </source>
</evidence>
<evidence type="ECO:0000256" key="1">
    <source>
        <dbReference type="ARBA" id="ARBA00006479"/>
    </source>
</evidence>